<dbReference type="Proteomes" id="UP001162131">
    <property type="component" value="Unassembled WGS sequence"/>
</dbReference>
<dbReference type="PANTHER" id="PTHR33459:SF7">
    <property type="entry name" value="DD-GDCA PROTEIN"/>
    <property type="match status" value="1"/>
</dbReference>
<keyword evidence="2" id="KW-1185">Reference proteome</keyword>
<reference evidence="1" key="1">
    <citation type="submission" date="2021-09" db="EMBL/GenBank/DDBJ databases">
        <authorList>
            <consortium name="AG Swart"/>
            <person name="Singh M."/>
            <person name="Singh A."/>
            <person name="Seah K."/>
            <person name="Emmerich C."/>
        </authorList>
    </citation>
    <scope>NUCLEOTIDE SEQUENCE</scope>
    <source>
        <strain evidence="1">ATCC30299</strain>
    </source>
</reference>
<evidence type="ECO:0000313" key="1">
    <source>
        <dbReference type="EMBL" id="CAG9330864.1"/>
    </source>
</evidence>
<proteinExistence type="predicted"/>
<dbReference type="PANTHER" id="PTHR33459">
    <property type="entry name" value="DD-GDCA PROTEIN"/>
    <property type="match status" value="1"/>
</dbReference>
<evidence type="ECO:0000313" key="2">
    <source>
        <dbReference type="Proteomes" id="UP001162131"/>
    </source>
</evidence>
<comment type="caution">
    <text evidence="1">The sequence shown here is derived from an EMBL/GenBank/DDBJ whole genome shotgun (WGS) entry which is preliminary data.</text>
</comment>
<organism evidence="1 2">
    <name type="scientific">Blepharisma stoltei</name>
    <dbReference type="NCBI Taxonomy" id="1481888"/>
    <lineage>
        <taxon>Eukaryota</taxon>
        <taxon>Sar</taxon>
        <taxon>Alveolata</taxon>
        <taxon>Ciliophora</taxon>
        <taxon>Postciliodesmatophora</taxon>
        <taxon>Heterotrichea</taxon>
        <taxon>Heterotrichida</taxon>
        <taxon>Blepharismidae</taxon>
        <taxon>Blepharisma</taxon>
    </lineage>
</organism>
<dbReference type="EMBL" id="CAJZBQ010000052">
    <property type="protein sequence ID" value="CAG9330864.1"/>
    <property type="molecule type" value="Genomic_DNA"/>
</dbReference>
<name>A0AAU9KAB6_9CILI</name>
<protein>
    <recommendedName>
        <fullName evidence="3">EGF-like domain-containing protein</fullName>
    </recommendedName>
</protein>
<gene>
    <name evidence="1" type="ORF">BSTOLATCC_MIC52274</name>
</gene>
<dbReference type="InterPro" id="IPR052326">
    <property type="entry name" value="Diff-Dev_Assoc_Protein"/>
</dbReference>
<accession>A0AAU9KAB6</accession>
<dbReference type="AlphaFoldDB" id="A0AAU9KAB6"/>
<evidence type="ECO:0008006" key="3">
    <source>
        <dbReference type="Google" id="ProtNLM"/>
    </source>
</evidence>
<sequence length="658" mass="72080">MIPLILLILGVSAQQCPKYTCDTAEKCMSFSKKTNTYQISPCSPNATCPIDLSSKESHCVDLQPEKSFNYPGEFCTWNSDCSSKSCLGNICQGKNQGDDCINLYDCNPGLYCDQVVKTCEPQLVSGKACNSDDECVNTNFCLSGTCQSYFSQPNGYSFTKLQVNSTTGFNMVCASGFAILSAGTYTCTAAPTNKADPTQACTPGSQCTSSDGKYTLPCQCGYTESGSGYCPLFAGDTVAQNMITSWIGLLKGYSTGTCNTMRRWGYQCFIGQNANAEMAFNTFMQYYIAYVGGQWPLLQNNPPCIKETLAKEYYDLQAAQSDDKYTISSCPVYFCSSSSSSDQCIVYKEEISDFYVQETFYAKTCSSGKTCPATRTSNSTCEDAPTAVRYAGDKCSDNSDCLSNKCDNKVCVGKAQSDTCEYIYDCNPGLYCNSGSSRCETQLTADATCLDDYDCANGLMCNLGACTLYFTLENGMQTDNVNNYGFSMACKTGFAAVNRQTNPPTGICAEAPLSPTVKTCMVDSMCQDTTGTYSKPCTCGYNANGLSFCPSFEGDQYLQTAIVAARTLLLSNVQCNTYSRLSEYCYEKYPKLLGNYYNYAINMEMYLNYPLLQQNPDCIEKIYNADYYYVVQKLKDMNDSGSIEKSIFFGLLALLVLS</sequence>